<dbReference type="PANTHER" id="PTHR10788:SF106">
    <property type="entry name" value="BCDNA.GH08860"/>
    <property type="match status" value="1"/>
</dbReference>
<dbReference type="SUPFAM" id="SSF53756">
    <property type="entry name" value="UDP-Glycosyltransferase/glycogen phosphorylase"/>
    <property type="match status" value="1"/>
</dbReference>
<evidence type="ECO:0000313" key="3">
    <source>
        <dbReference type="Proteomes" id="UP001234216"/>
    </source>
</evidence>
<keyword evidence="2" id="KW-0328">Glycosyltransferase</keyword>
<keyword evidence="2" id="KW-0808">Transferase</keyword>
<proteinExistence type="inferred from homology"/>
<comment type="similarity">
    <text evidence="1">Belongs to the glycosyltransferase 20 family.</text>
</comment>
<protein>
    <submittedName>
        <fullName evidence="2">Trehalose 6-phosphate synthase</fullName>
        <ecNumber evidence="2">2.4.1.15</ecNumber>
        <ecNumber evidence="2">2.4.1.347</ecNumber>
    </submittedName>
</protein>
<dbReference type="EMBL" id="JAUSZV010000005">
    <property type="protein sequence ID" value="MDQ0908697.1"/>
    <property type="molecule type" value="Genomic_DNA"/>
</dbReference>
<dbReference type="RefSeq" id="WP_306978174.1">
    <property type="nucleotide sequence ID" value="NZ_JAUSZV010000005.1"/>
</dbReference>
<sequence>MDTPRIRHPARPDAEFVVVANRLPVHLESRGTDSPRWRRSPGGLVSALEPILHARRGAWVGWAGTTESIPAAFPDQGLRLHPVPLDVDEHRDYYEGFSNATLWPLFHDVVAPPDFDRAWWRSYHRVNQRFAEHAAAIAGPGATVWIQDYQLTLVPALLRALRPDVRIGFFLHIPFPPPELFLQLPWRTEIVEGLLGADLVGFQLPGDAQNFLQLVRRLRGGESVSRPHGTPVLGAVRLPGREVRVGAFPISVDAADLEELARSEAVQEQARRIRRRLGDGRRIMLSVDRLDYTKGIDQRLRAFEEILADGRVSARDTVLVQIATPSRERVEHYRRLRTRVEAQVGRINGVFGQVGRVPVHYLHTTVDRAELTAFYRAADVMLVTPLRDGMNLVAKEFVAARPDLDGSLVLSEFAGAAHELTEALLVNPHHLAELQDAMVTALHLDEGERRLRMRELRRHVRERDVHHWARSFLTVLAGAGPGSLPADSDEAPPRASVA</sequence>
<dbReference type="EC" id="2.4.1.15" evidence="2"/>
<name>A0AAW8FG00_9ACTN</name>
<dbReference type="Proteomes" id="UP001234216">
    <property type="component" value="Unassembled WGS sequence"/>
</dbReference>
<evidence type="ECO:0000256" key="1">
    <source>
        <dbReference type="ARBA" id="ARBA00008799"/>
    </source>
</evidence>
<dbReference type="CDD" id="cd03788">
    <property type="entry name" value="GT20_TPS"/>
    <property type="match status" value="1"/>
</dbReference>
<dbReference type="Gene3D" id="3.40.50.2000">
    <property type="entry name" value="Glycogen Phosphorylase B"/>
    <property type="match status" value="2"/>
</dbReference>
<reference evidence="2" key="1">
    <citation type="submission" date="2023-07" db="EMBL/GenBank/DDBJ databases">
        <title>Comparative genomics of wheat-associated soil bacteria to identify genetic determinants of phenazine resistance.</title>
        <authorList>
            <person name="Mouncey N."/>
        </authorList>
    </citation>
    <scope>NUCLEOTIDE SEQUENCE</scope>
    <source>
        <strain evidence="2">V4I22</strain>
    </source>
</reference>
<comment type="caution">
    <text evidence="2">The sequence shown here is derived from an EMBL/GenBank/DDBJ whole genome shotgun (WGS) entry which is preliminary data.</text>
</comment>
<organism evidence="2 3">
    <name type="scientific">Streptomyces canus</name>
    <dbReference type="NCBI Taxonomy" id="58343"/>
    <lineage>
        <taxon>Bacteria</taxon>
        <taxon>Bacillati</taxon>
        <taxon>Actinomycetota</taxon>
        <taxon>Actinomycetes</taxon>
        <taxon>Kitasatosporales</taxon>
        <taxon>Streptomycetaceae</taxon>
        <taxon>Streptomyces</taxon>
        <taxon>Streptomyces aurantiacus group</taxon>
    </lineage>
</organism>
<dbReference type="Pfam" id="PF00982">
    <property type="entry name" value="Glyco_transf_20"/>
    <property type="match status" value="1"/>
</dbReference>
<dbReference type="PANTHER" id="PTHR10788">
    <property type="entry name" value="TREHALOSE-6-PHOSPHATE SYNTHASE"/>
    <property type="match status" value="1"/>
</dbReference>
<evidence type="ECO:0000313" key="2">
    <source>
        <dbReference type="EMBL" id="MDQ0908697.1"/>
    </source>
</evidence>
<dbReference type="GO" id="GO:0005992">
    <property type="term" value="P:trehalose biosynthetic process"/>
    <property type="evidence" value="ECO:0007669"/>
    <property type="project" value="InterPro"/>
</dbReference>
<dbReference type="GO" id="GO:0003825">
    <property type="term" value="F:alpha,alpha-trehalose-phosphate synthase (UDP-forming) activity"/>
    <property type="evidence" value="ECO:0007669"/>
    <property type="project" value="UniProtKB-EC"/>
</dbReference>
<accession>A0AAW8FG00</accession>
<dbReference type="AlphaFoldDB" id="A0AAW8FG00"/>
<dbReference type="InterPro" id="IPR001830">
    <property type="entry name" value="Glyco_trans_20"/>
</dbReference>
<gene>
    <name evidence="2" type="ORF">QFZ22_004682</name>
</gene>
<dbReference type="EC" id="2.4.1.347" evidence="2"/>